<evidence type="ECO:0000256" key="4">
    <source>
        <dbReference type="ARBA" id="ARBA00022679"/>
    </source>
</evidence>
<dbReference type="CDD" id="cd03784">
    <property type="entry name" value="GT1_Gtf-like"/>
    <property type="match status" value="1"/>
</dbReference>
<dbReference type="FunFam" id="3.40.50.2000:FF:000101">
    <property type="entry name" value="Glycosyltransferase"/>
    <property type="match status" value="1"/>
</dbReference>
<dbReference type="PROSITE" id="PS00375">
    <property type="entry name" value="UDPGT"/>
    <property type="match status" value="1"/>
</dbReference>
<comment type="function">
    <text evidence="7">Catalyzes the glucosylation at the O-5 position of anthocyanidin 3-glucosides to form anthocyanidin 3,5-di-O-glucosides using UDP-glucose as sugar donor. Anthocyanidin 3,5-di-O-glucosides are molecules that are responsible for pigmentation. Also acts on anthocyanidin 3-O-(6-O-malonylglucoside). Much less active with hydroxycinnamoylglucose derivatives. No activity in the absence of the 3-O-glucoside group.</text>
</comment>
<gene>
    <name evidence="10" type="ORF">C2S53_008095</name>
</gene>
<dbReference type="EMBL" id="SDAM02000059">
    <property type="protein sequence ID" value="KAH6833152.1"/>
    <property type="molecule type" value="Genomic_DNA"/>
</dbReference>
<evidence type="ECO:0000256" key="1">
    <source>
        <dbReference type="ARBA" id="ARBA00004935"/>
    </source>
</evidence>
<dbReference type="EC" id="2.4.1.-" evidence="9"/>
<evidence type="ECO:0000256" key="5">
    <source>
        <dbReference type="ARBA" id="ARBA00022729"/>
    </source>
</evidence>
<evidence type="ECO:0000256" key="8">
    <source>
        <dbReference type="RuleBase" id="RU003718"/>
    </source>
</evidence>
<dbReference type="Gene3D" id="3.40.50.2000">
    <property type="entry name" value="Glycogen Phosphorylase B"/>
    <property type="match status" value="2"/>
</dbReference>
<dbReference type="GO" id="GO:0080044">
    <property type="term" value="F:quercetin 7-O-glucosyltransferase activity"/>
    <property type="evidence" value="ECO:0007669"/>
    <property type="project" value="TreeGrafter"/>
</dbReference>
<comment type="caution">
    <text evidence="10">The sequence shown here is derived from an EMBL/GenBank/DDBJ whole genome shotgun (WGS) entry which is preliminary data.</text>
</comment>
<dbReference type="InterPro" id="IPR035595">
    <property type="entry name" value="UDP_glycos_trans_CS"/>
</dbReference>
<dbReference type="PANTHER" id="PTHR11926">
    <property type="entry name" value="GLUCOSYL/GLUCURONOSYL TRANSFERASES"/>
    <property type="match status" value="1"/>
</dbReference>
<dbReference type="Pfam" id="PF00201">
    <property type="entry name" value="UDPGT"/>
    <property type="match status" value="1"/>
</dbReference>
<keyword evidence="3 8" id="KW-0328">Glycosyltransferase</keyword>
<dbReference type="Proteomes" id="UP001190926">
    <property type="component" value="Unassembled WGS sequence"/>
</dbReference>
<keyword evidence="4 8" id="KW-0808">Transferase</keyword>
<dbReference type="PANTHER" id="PTHR11926:SF986">
    <property type="entry name" value="UDP-GLYCOSYLTRANSFERASE 84A1"/>
    <property type="match status" value="1"/>
</dbReference>
<comment type="pathway">
    <text evidence="1">Pigment biosynthesis; anthocyanin biosynthesis.</text>
</comment>
<dbReference type="SUPFAM" id="SSF53756">
    <property type="entry name" value="UDP-Glycosyltransferase/glycogen phosphorylase"/>
    <property type="match status" value="1"/>
</dbReference>
<keyword evidence="11" id="KW-1185">Reference proteome</keyword>
<dbReference type="GO" id="GO:0102816">
    <property type="term" value="F:UDP-D-glucose:delphinidin 3-O-glucosyl-5-O-caffeoylglucoside -O-beta-D-glucosyltransferase activity"/>
    <property type="evidence" value="ECO:0007669"/>
    <property type="project" value="UniProtKB-EC"/>
</dbReference>
<dbReference type="AlphaFoldDB" id="A0AAD4JG52"/>
<evidence type="ECO:0000256" key="2">
    <source>
        <dbReference type="ARBA" id="ARBA00009995"/>
    </source>
</evidence>
<comment type="catalytic activity">
    <reaction evidence="6">
        <text>an anthocyanidin 3-O-beta-D-glucoside + UDP-alpha-D-glucose = an anthocyanidin 3,5-di-O-beta-D-glucoside + UDP + 2 H(+)</text>
        <dbReference type="Rhea" id="RHEA:35423"/>
        <dbReference type="ChEBI" id="CHEBI:15378"/>
        <dbReference type="ChEBI" id="CHEBI:16307"/>
        <dbReference type="ChEBI" id="CHEBI:57503"/>
        <dbReference type="ChEBI" id="CHEBI:58223"/>
        <dbReference type="ChEBI" id="CHEBI:58885"/>
        <dbReference type="EC" id="2.4.1.298"/>
    </reaction>
</comment>
<name>A0AAD4JG52_PERFH</name>
<organism evidence="10 11">
    <name type="scientific">Perilla frutescens var. hirtella</name>
    <name type="common">Perilla citriodora</name>
    <name type="synonym">Perilla setoyensis</name>
    <dbReference type="NCBI Taxonomy" id="608512"/>
    <lineage>
        <taxon>Eukaryota</taxon>
        <taxon>Viridiplantae</taxon>
        <taxon>Streptophyta</taxon>
        <taxon>Embryophyta</taxon>
        <taxon>Tracheophyta</taxon>
        <taxon>Spermatophyta</taxon>
        <taxon>Magnoliopsida</taxon>
        <taxon>eudicotyledons</taxon>
        <taxon>Gunneridae</taxon>
        <taxon>Pentapetalae</taxon>
        <taxon>asterids</taxon>
        <taxon>lamiids</taxon>
        <taxon>Lamiales</taxon>
        <taxon>Lamiaceae</taxon>
        <taxon>Nepetoideae</taxon>
        <taxon>Elsholtzieae</taxon>
        <taxon>Perilla</taxon>
    </lineage>
</organism>
<dbReference type="InterPro" id="IPR002213">
    <property type="entry name" value="UDP_glucos_trans"/>
</dbReference>
<evidence type="ECO:0000256" key="6">
    <source>
        <dbReference type="ARBA" id="ARBA00050360"/>
    </source>
</evidence>
<evidence type="ECO:0000256" key="7">
    <source>
        <dbReference type="ARBA" id="ARBA00056922"/>
    </source>
</evidence>
<sequence>MTCSINEAAKKIHIFMVSFPGQGHINPLLRLGRRLADSGFFISICMPETAGANIRKTNSITDVDEPTPCGRGAIRFDFFDDGGDDGDLEAYVARLELAGREKLPQMIKKQEELGRPVSCLINNPFIPWVCDVADNLGIPCAMLWVQSAACFAAYYHYFHNLVPFPTEEKHDVDVKLPCMPVLKHNEIPSFLHPSTPYPFLREAILGQFANLSKTFCVLMDTFQELEHEIVEYMESATCRPIKTIGPLFKQHGGAPESTALRADFYAAESCVEWLDSKPPRTVVYISFGSVVHLKQEQVDEIAHGLLLSEVSFLWVLREPPLPEGFVEEVGERGKIVQWSPQEEVLAHTSTACFVTHCGWNSTAEAVASGVPVAAFPQWGDQVTNAKFMVDVYGVGIRMCRGVDEGGVVPRDEVARVLTAAVSGPRAAEIRENALKWRKSAEAALAEGGSSFKNMQHFANELARISGH</sequence>
<evidence type="ECO:0000313" key="10">
    <source>
        <dbReference type="EMBL" id="KAH6833152.1"/>
    </source>
</evidence>
<accession>A0AAD4JG52</accession>
<evidence type="ECO:0000256" key="3">
    <source>
        <dbReference type="ARBA" id="ARBA00022676"/>
    </source>
</evidence>
<evidence type="ECO:0000313" key="11">
    <source>
        <dbReference type="Proteomes" id="UP001190926"/>
    </source>
</evidence>
<dbReference type="GO" id="GO:0080043">
    <property type="term" value="F:quercetin 3-O-glucosyltransferase activity"/>
    <property type="evidence" value="ECO:0007669"/>
    <property type="project" value="TreeGrafter"/>
</dbReference>
<dbReference type="FunFam" id="3.40.50.2000:FF:000019">
    <property type="entry name" value="Glycosyltransferase"/>
    <property type="match status" value="1"/>
</dbReference>
<comment type="similarity">
    <text evidence="2 8">Belongs to the UDP-glycosyltransferase family.</text>
</comment>
<keyword evidence="5" id="KW-0732">Signal</keyword>
<reference evidence="10 11" key="1">
    <citation type="journal article" date="2021" name="Nat. Commun.">
        <title>Incipient diploidization of the medicinal plant Perilla within 10,000 years.</title>
        <authorList>
            <person name="Zhang Y."/>
            <person name="Shen Q."/>
            <person name="Leng L."/>
            <person name="Zhang D."/>
            <person name="Chen S."/>
            <person name="Shi Y."/>
            <person name="Ning Z."/>
            <person name="Chen S."/>
        </authorList>
    </citation>
    <scope>NUCLEOTIDE SEQUENCE [LARGE SCALE GENOMIC DNA]</scope>
    <source>
        <strain evidence="11">cv. PC099</strain>
    </source>
</reference>
<protein>
    <recommendedName>
        <fullName evidence="9">Glycosyltransferase</fullName>
        <ecNumber evidence="9">2.4.1.-</ecNumber>
    </recommendedName>
</protein>
<proteinExistence type="inferred from homology"/>
<evidence type="ECO:0000256" key="9">
    <source>
        <dbReference type="RuleBase" id="RU362057"/>
    </source>
</evidence>